<dbReference type="Proteomes" id="UP000000343">
    <property type="component" value="Chromosome"/>
</dbReference>
<gene>
    <name evidence="1" type="ordered locus">AciX9_3403</name>
</gene>
<evidence type="ECO:0000313" key="1">
    <source>
        <dbReference type="EMBL" id="ADW70409.1"/>
    </source>
</evidence>
<sequence length="122" mass="13132">MANKTTPYREALLASLADPIEAKHYLNATLEDNPEGFLKALRNVAQARRMAQVAQDAGLTRESLYRTLSEEGNPTFETLNSVLDVLGLKITIGVRAKSLSRRAVGTSPAKASTVLATAHAPK</sequence>
<reference evidence="2" key="1">
    <citation type="submission" date="2011-01" db="EMBL/GenBank/DDBJ databases">
        <title>Complete sequence of chromosome of Acidobacterium sp. MP5ACTX9.</title>
        <authorList>
            <consortium name="US DOE Joint Genome Institute"/>
            <person name="Lucas S."/>
            <person name="Copeland A."/>
            <person name="Lapidus A."/>
            <person name="Cheng J.-F."/>
            <person name="Goodwin L."/>
            <person name="Pitluck S."/>
            <person name="Teshima H."/>
            <person name="Detter J.C."/>
            <person name="Han C."/>
            <person name="Tapia R."/>
            <person name="Land M."/>
            <person name="Hauser L."/>
            <person name="Kyrpides N."/>
            <person name="Ivanova N."/>
            <person name="Ovchinnikova G."/>
            <person name="Pagani I."/>
            <person name="Rawat S.R."/>
            <person name="Mannisto M."/>
            <person name="Haggblom M.M."/>
            <person name="Woyke T."/>
        </authorList>
    </citation>
    <scope>NUCLEOTIDE SEQUENCE [LARGE SCALE GENOMIC DNA]</scope>
    <source>
        <strain evidence="2">MP5ACTX9</strain>
    </source>
</reference>
<evidence type="ECO:0000313" key="2">
    <source>
        <dbReference type="Proteomes" id="UP000000343"/>
    </source>
</evidence>
<keyword evidence="2" id="KW-1185">Reference proteome</keyword>
<dbReference type="AlphaFoldDB" id="E8X3A8"/>
<protein>
    <submittedName>
        <fullName evidence="1">Addiction module antidote protein</fullName>
    </submittedName>
</protein>
<dbReference type="Gene3D" id="1.10.260.40">
    <property type="entry name" value="lambda repressor-like DNA-binding domains"/>
    <property type="match status" value="1"/>
</dbReference>
<dbReference type="OrthoDB" id="9798416at2"/>
<dbReference type="EMBL" id="CP002480">
    <property type="protein sequence ID" value="ADW70409.1"/>
    <property type="molecule type" value="Genomic_DNA"/>
</dbReference>
<dbReference type="NCBIfam" id="TIGR02684">
    <property type="entry name" value="dnstrm_HI1420"/>
    <property type="match status" value="1"/>
</dbReference>
<dbReference type="STRING" id="1198114.AciX9_3403"/>
<dbReference type="KEGG" id="acm:AciX9_3403"/>
<dbReference type="SUPFAM" id="SSF47413">
    <property type="entry name" value="lambda repressor-like DNA-binding domains"/>
    <property type="match status" value="1"/>
</dbReference>
<organism evidence="2">
    <name type="scientific">Granulicella tundricola (strain ATCC BAA-1859 / DSM 23138 / MP5ACTX9)</name>
    <dbReference type="NCBI Taxonomy" id="1198114"/>
    <lineage>
        <taxon>Bacteria</taxon>
        <taxon>Pseudomonadati</taxon>
        <taxon>Acidobacteriota</taxon>
        <taxon>Terriglobia</taxon>
        <taxon>Terriglobales</taxon>
        <taxon>Acidobacteriaceae</taxon>
        <taxon>Granulicella</taxon>
    </lineage>
</organism>
<dbReference type="HOGENOM" id="CLU_137365_3_1_0"/>
<proteinExistence type="predicted"/>
<dbReference type="RefSeq" id="WP_013581721.1">
    <property type="nucleotide sequence ID" value="NC_015064.1"/>
</dbReference>
<dbReference type="GO" id="GO:0003677">
    <property type="term" value="F:DNA binding"/>
    <property type="evidence" value="ECO:0007669"/>
    <property type="project" value="InterPro"/>
</dbReference>
<name>E8X3A8_GRATM</name>
<dbReference type="Pfam" id="PF21716">
    <property type="entry name" value="dnstrm_HI1420"/>
    <property type="match status" value="1"/>
</dbReference>
<dbReference type="eggNOG" id="COG3636">
    <property type="taxonomic scope" value="Bacteria"/>
</dbReference>
<dbReference type="InterPro" id="IPR014057">
    <property type="entry name" value="HI1420"/>
</dbReference>
<dbReference type="PANTHER" id="PTHR40275">
    <property type="entry name" value="SSL7038 PROTEIN"/>
    <property type="match status" value="1"/>
</dbReference>
<dbReference type="InterPro" id="IPR010982">
    <property type="entry name" value="Lambda_DNA-bd_dom_sf"/>
</dbReference>
<dbReference type="PANTHER" id="PTHR40275:SF1">
    <property type="entry name" value="SSL7038 PROTEIN"/>
    <property type="match status" value="1"/>
</dbReference>
<dbReference type="PaxDb" id="1198114-AciX9_3403"/>
<accession>E8X3A8</accession>